<evidence type="ECO:0000256" key="1">
    <source>
        <dbReference type="SAM" id="MobiDB-lite"/>
    </source>
</evidence>
<proteinExistence type="predicted"/>
<organism evidence="2 3">
    <name type="scientific">Linum tenue</name>
    <dbReference type="NCBI Taxonomy" id="586396"/>
    <lineage>
        <taxon>Eukaryota</taxon>
        <taxon>Viridiplantae</taxon>
        <taxon>Streptophyta</taxon>
        <taxon>Embryophyta</taxon>
        <taxon>Tracheophyta</taxon>
        <taxon>Spermatophyta</taxon>
        <taxon>Magnoliopsida</taxon>
        <taxon>eudicotyledons</taxon>
        <taxon>Gunneridae</taxon>
        <taxon>Pentapetalae</taxon>
        <taxon>rosids</taxon>
        <taxon>fabids</taxon>
        <taxon>Malpighiales</taxon>
        <taxon>Linaceae</taxon>
        <taxon>Linum</taxon>
    </lineage>
</organism>
<dbReference type="Proteomes" id="UP001154282">
    <property type="component" value="Unassembled WGS sequence"/>
</dbReference>
<keyword evidence="3" id="KW-1185">Reference proteome</keyword>
<protein>
    <submittedName>
        <fullName evidence="2">Uncharacterized protein</fullName>
    </submittedName>
</protein>
<dbReference type="EMBL" id="CAMGYJ010000006">
    <property type="protein sequence ID" value="CAI0433434.1"/>
    <property type="molecule type" value="Genomic_DNA"/>
</dbReference>
<evidence type="ECO:0000313" key="2">
    <source>
        <dbReference type="EMBL" id="CAI0433434.1"/>
    </source>
</evidence>
<accession>A0AAV0LFT2</accession>
<feature type="region of interest" description="Disordered" evidence="1">
    <location>
        <begin position="1"/>
        <end position="40"/>
    </location>
</feature>
<feature type="compositionally biased region" description="Basic and acidic residues" evidence="1">
    <location>
        <begin position="1"/>
        <end position="22"/>
    </location>
</feature>
<dbReference type="AlphaFoldDB" id="A0AAV0LFT2"/>
<sequence length="40" mass="4614">MRQPTEVEEREPGPDLRPEPRRAHCVGQRRRDGGGSWDAE</sequence>
<gene>
    <name evidence="2" type="ORF">LITE_LOCUS23865</name>
</gene>
<name>A0AAV0LFT2_9ROSI</name>
<reference evidence="2" key="1">
    <citation type="submission" date="2022-08" db="EMBL/GenBank/DDBJ databases">
        <authorList>
            <person name="Gutierrez-Valencia J."/>
        </authorList>
    </citation>
    <scope>NUCLEOTIDE SEQUENCE</scope>
</reference>
<comment type="caution">
    <text evidence="2">The sequence shown here is derived from an EMBL/GenBank/DDBJ whole genome shotgun (WGS) entry which is preliminary data.</text>
</comment>
<evidence type="ECO:0000313" key="3">
    <source>
        <dbReference type="Proteomes" id="UP001154282"/>
    </source>
</evidence>